<proteinExistence type="predicted"/>
<gene>
    <name evidence="1" type="ORF">BV25DRAFT_1801663</name>
</gene>
<sequence>VVRLTSAVDYRGVLSSLDGYKNIALGQTEEHVSGQVTNRYAVAFIRGLY</sequence>
<evidence type="ECO:0000313" key="2">
    <source>
        <dbReference type="Proteomes" id="UP000814140"/>
    </source>
</evidence>
<organism evidence="1 2">
    <name type="scientific">Artomyces pyxidatus</name>
    <dbReference type="NCBI Taxonomy" id="48021"/>
    <lineage>
        <taxon>Eukaryota</taxon>
        <taxon>Fungi</taxon>
        <taxon>Dikarya</taxon>
        <taxon>Basidiomycota</taxon>
        <taxon>Agaricomycotina</taxon>
        <taxon>Agaricomycetes</taxon>
        <taxon>Russulales</taxon>
        <taxon>Auriscalpiaceae</taxon>
        <taxon>Artomyces</taxon>
    </lineage>
</organism>
<reference evidence="1" key="1">
    <citation type="submission" date="2021-03" db="EMBL/GenBank/DDBJ databases">
        <authorList>
            <consortium name="DOE Joint Genome Institute"/>
            <person name="Ahrendt S."/>
            <person name="Looney B.P."/>
            <person name="Miyauchi S."/>
            <person name="Morin E."/>
            <person name="Drula E."/>
            <person name="Courty P.E."/>
            <person name="Chicoki N."/>
            <person name="Fauchery L."/>
            <person name="Kohler A."/>
            <person name="Kuo A."/>
            <person name="Labutti K."/>
            <person name="Pangilinan J."/>
            <person name="Lipzen A."/>
            <person name="Riley R."/>
            <person name="Andreopoulos W."/>
            <person name="He G."/>
            <person name="Johnson J."/>
            <person name="Barry K.W."/>
            <person name="Grigoriev I.V."/>
            <person name="Nagy L."/>
            <person name="Hibbett D."/>
            <person name="Henrissat B."/>
            <person name="Matheny P.B."/>
            <person name="Labbe J."/>
            <person name="Martin F."/>
        </authorList>
    </citation>
    <scope>NUCLEOTIDE SEQUENCE</scope>
    <source>
        <strain evidence="1">HHB10654</strain>
    </source>
</reference>
<evidence type="ECO:0000313" key="1">
    <source>
        <dbReference type="EMBL" id="KAI0063785.1"/>
    </source>
</evidence>
<dbReference type="Proteomes" id="UP000814140">
    <property type="component" value="Unassembled WGS sequence"/>
</dbReference>
<reference evidence="1" key="2">
    <citation type="journal article" date="2022" name="New Phytol.">
        <title>Evolutionary transition to the ectomycorrhizal habit in the genomes of a hyperdiverse lineage of mushroom-forming fungi.</title>
        <authorList>
            <person name="Looney B."/>
            <person name="Miyauchi S."/>
            <person name="Morin E."/>
            <person name="Drula E."/>
            <person name="Courty P.E."/>
            <person name="Kohler A."/>
            <person name="Kuo A."/>
            <person name="LaButti K."/>
            <person name="Pangilinan J."/>
            <person name="Lipzen A."/>
            <person name="Riley R."/>
            <person name="Andreopoulos W."/>
            <person name="He G."/>
            <person name="Johnson J."/>
            <person name="Nolan M."/>
            <person name="Tritt A."/>
            <person name="Barry K.W."/>
            <person name="Grigoriev I.V."/>
            <person name="Nagy L.G."/>
            <person name="Hibbett D."/>
            <person name="Henrissat B."/>
            <person name="Matheny P.B."/>
            <person name="Labbe J."/>
            <person name="Martin F.M."/>
        </authorList>
    </citation>
    <scope>NUCLEOTIDE SEQUENCE</scope>
    <source>
        <strain evidence="1">HHB10654</strain>
    </source>
</reference>
<comment type="caution">
    <text evidence="1">The sequence shown here is derived from an EMBL/GenBank/DDBJ whole genome shotgun (WGS) entry which is preliminary data.</text>
</comment>
<protein>
    <submittedName>
        <fullName evidence="1">Uncharacterized protein</fullName>
    </submittedName>
</protein>
<dbReference type="EMBL" id="MU277201">
    <property type="protein sequence ID" value="KAI0063785.1"/>
    <property type="molecule type" value="Genomic_DNA"/>
</dbReference>
<feature type="non-terminal residue" evidence="1">
    <location>
        <position position="1"/>
    </location>
</feature>
<name>A0ACB8T4V8_9AGAM</name>
<keyword evidence="2" id="KW-1185">Reference proteome</keyword>
<accession>A0ACB8T4V8</accession>